<evidence type="ECO:0000259" key="6">
    <source>
        <dbReference type="PROSITE" id="PS50006"/>
    </source>
</evidence>
<dbReference type="InterPro" id="IPR011009">
    <property type="entry name" value="Kinase-like_dom_sf"/>
</dbReference>
<dbReference type="KEGG" id="bsen:DP114_12900"/>
<keyword evidence="5" id="KW-0067">ATP-binding</keyword>
<evidence type="ECO:0000256" key="5">
    <source>
        <dbReference type="ARBA" id="ARBA00022840"/>
    </source>
</evidence>
<dbReference type="SUPFAM" id="SSF56112">
    <property type="entry name" value="Protein kinase-like (PK-like)"/>
    <property type="match status" value="1"/>
</dbReference>
<evidence type="ECO:0000259" key="7">
    <source>
        <dbReference type="PROSITE" id="PS50011"/>
    </source>
</evidence>
<dbReference type="PANTHER" id="PTHR43671:SF13">
    <property type="entry name" value="SERINE_THREONINE-PROTEIN KINASE NEK2"/>
    <property type="match status" value="1"/>
</dbReference>
<dbReference type="EC" id="2.7.11.1" evidence="1"/>
<evidence type="ECO:0000313" key="8">
    <source>
        <dbReference type="EMBL" id="QDL08670.1"/>
    </source>
</evidence>
<dbReference type="InterPro" id="IPR000253">
    <property type="entry name" value="FHA_dom"/>
</dbReference>
<feature type="domain" description="FHA" evidence="6">
    <location>
        <begin position="27"/>
        <end position="80"/>
    </location>
</feature>
<organism evidence="8 9">
    <name type="scientific">Brasilonema sennae CENA114</name>
    <dbReference type="NCBI Taxonomy" id="415709"/>
    <lineage>
        <taxon>Bacteria</taxon>
        <taxon>Bacillati</taxon>
        <taxon>Cyanobacteriota</taxon>
        <taxon>Cyanophyceae</taxon>
        <taxon>Nostocales</taxon>
        <taxon>Scytonemataceae</taxon>
        <taxon>Brasilonema</taxon>
        <taxon>Bromeliae group (in: Brasilonema)</taxon>
    </lineage>
</organism>
<dbReference type="PROSITE" id="PS50011">
    <property type="entry name" value="PROTEIN_KINASE_DOM"/>
    <property type="match status" value="1"/>
</dbReference>
<proteinExistence type="predicted"/>
<dbReference type="SMART" id="SM00240">
    <property type="entry name" value="FHA"/>
    <property type="match status" value="1"/>
</dbReference>
<keyword evidence="8" id="KW-0723">Serine/threonine-protein kinase</keyword>
<protein>
    <recommendedName>
        <fullName evidence="1">non-specific serine/threonine protein kinase</fullName>
        <ecNumber evidence="1">2.7.11.1</ecNumber>
    </recommendedName>
</protein>
<dbReference type="InterPro" id="IPR050660">
    <property type="entry name" value="NEK_Ser/Thr_kinase"/>
</dbReference>
<sequence>MPAKVTLTITEGKSPGRQYTFDSRTTCIIGRAKDCNPQLPDDDDHLTISRYHCLLDINPPNIRVRDFGSRNGTYVNGKKIGQRQSKQTPEEAAKLELTEYDLQDGDEIKLGNTVFVVGIEVELQSLNIPDFVPGTANIHNVNQRPTQAPFFLELIKRLLGLAEKGDENLIAIRGYSIIKLLGKGGCGEVYLAQHNQTKNFVALKVMLPAVAANDWAVQMFMRETENTKALRHPHVVKLLDYGYSESIFFFTMEYCEGGTVADLMERQGGKLSIDIAVPITLQVLDGLEYTHNAEIPNVKLGNGGFGKGRGLVHRDLKPSNIFLGNVDGKLTVKIGDYGLSKAFDLAGLSGQTFTGFRAGTPVLICRQQLLNYKRVKPEVDVWAAAGCLYYMLTGFYPRNFTDRDVWKAVLEDDSVPIRQRDASIPRRLAEVIDLALVEKPEIYFKSATQFKQALLDVL</sequence>
<evidence type="ECO:0000256" key="1">
    <source>
        <dbReference type="ARBA" id="ARBA00012513"/>
    </source>
</evidence>
<reference evidence="8 9" key="1">
    <citation type="submission" date="2018-06" db="EMBL/GenBank/DDBJ databases">
        <title>Comparative genomics of Brasilonema spp. strains.</title>
        <authorList>
            <person name="Alvarenga D.O."/>
            <person name="Fiore M.F."/>
            <person name="Varani A.M."/>
        </authorList>
    </citation>
    <scope>NUCLEOTIDE SEQUENCE [LARGE SCALE GENOMIC DNA]</scope>
    <source>
        <strain evidence="8 9">CENA114</strain>
    </source>
</reference>
<dbReference type="Proteomes" id="UP000503129">
    <property type="component" value="Chromosome"/>
</dbReference>
<dbReference type="AlphaFoldDB" id="A0A856MEG0"/>
<evidence type="ECO:0000256" key="2">
    <source>
        <dbReference type="ARBA" id="ARBA00022679"/>
    </source>
</evidence>
<keyword evidence="3" id="KW-0547">Nucleotide-binding</keyword>
<keyword evidence="4 8" id="KW-0418">Kinase</keyword>
<dbReference type="PANTHER" id="PTHR43671">
    <property type="entry name" value="SERINE/THREONINE-PROTEIN KINASE NEK"/>
    <property type="match status" value="1"/>
</dbReference>
<dbReference type="CDD" id="cd14014">
    <property type="entry name" value="STKc_PknB_like"/>
    <property type="match status" value="1"/>
</dbReference>
<feature type="domain" description="Protein kinase" evidence="7">
    <location>
        <begin position="175"/>
        <end position="455"/>
    </location>
</feature>
<keyword evidence="9" id="KW-1185">Reference proteome</keyword>
<evidence type="ECO:0000256" key="3">
    <source>
        <dbReference type="ARBA" id="ARBA00022741"/>
    </source>
</evidence>
<evidence type="ECO:0000313" key="9">
    <source>
        <dbReference type="Proteomes" id="UP000503129"/>
    </source>
</evidence>
<dbReference type="GO" id="GO:0004674">
    <property type="term" value="F:protein serine/threonine kinase activity"/>
    <property type="evidence" value="ECO:0007669"/>
    <property type="project" value="UniProtKB-KW"/>
</dbReference>
<dbReference type="InterPro" id="IPR000719">
    <property type="entry name" value="Prot_kinase_dom"/>
</dbReference>
<accession>A0A856MEG0</accession>
<keyword evidence="2" id="KW-0808">Transferase</keyword>
<dbReference type="Gene3D" id="1.10.510.10">
    <property type="entry name" value="Transferase(Phosphotransferase) domain 1"/>
    <property type="match status" value="1"/>
</dbReference>
<dbReference type="PROSITE" id="PS00108">
    <property type="entry name" value="PROTEIN_KINASE_ST"/>
    <property type="match status" value="1"/>
</dbReference>
<dbReference type="PROSITE" id="PS50006">
    <property type="entry name" value="FHA_DOMAIN"/>
    <property type="match status" value="1"/>
</dbReference>
<dbReference type="InterPro" id="IPR008984">
    <property type="entry name" value="SMAD_FHA_dom_sf"/>
</dbReference>
<dbReference type="Pfam" id="PF00498">
    <property type="entry name" value="FHA"/>
    <property type="match status" value="1"/>
</dbReference>
<evidence type="ECO:0000256" key="4">
    <source>
        <dbReference type="ARBA" id="ARBA00022777"/>
    </source>
</evidence>
<dbReference type="RefSeq" id="WP_171976258.1">
    <property type="nucleotide sequence ID" value="NZ_CAWOXK010000001.1"/>
</dbReference>
<dbReference type="SMART" id="SM00220">
    <property type="entry name" value="S_TKc"/>
    <property type="match status" value="1"/>
</dbReference>
<dbReference type="SUPFAM" id="SSF49879">
    <property type="entry name" value="SMAD/FHA domain"/>
    <property type="match status" value="1"/>
</dbReference>
<dbReference type="Pfam" id="PF00069">
    <property type="entry name" value="Pkinase"/>
    <property type="match status" value="1"/>
</dbReference>
<dbReference type="EMBL" id="CP030118">
    <property type="protein sequence ID" value="QDL08670.1"/>
    <property type="molecule type" value="Genomic_DNA"/>
</dbReference>
<dbReference type="InterPro" id="IPR008271">
    <property type="entry name" value="Ser/Thr_kinase_AS"/>
</dbReference>
<dbReference type="GO" id="GO:0005524">
    <property type="term" value="F:ATP binding"/>
    <property type="evidence" value="ECO:0007669"/>
    <property type="project" value="UniProtKB-KW"/>
</dbReference>
<dbReference type="Gene3D" id="2.60.200.20">
    <property type="match status" value="1"/>
</dbReference>
<name>A0A856MEG0_9CYAN</name>
<gene>
    <name evidence="8" type="ORF">DP114_12900</name>
</gene>
<dbReference type="Gene3D" id="3.30.200.20">
    <property type="entry name" value="Phosphorylase Kinase, domain 1"/>
    <property type="match status" value="1"/>
</dbReference>